<proteinExistence type="predicted"/>
<evidence type="ECO:0000256" key="1">
    <source>
        <dbReference type="SAM" id="MobiDB-lite"/>
    </source>
</evidence>
<dbReference type="OrthoDB" id="16111at10239"/>
<dbReference type="KEGG" id="vg:12979175"/>
<dbReference type="Proteomes" id="UP000002867">
    <property type="component" value="Segment"/>
</dbReference>
<gene>
    <name evidence="2" type="ORF">tf_65</name>
</gene>
<reference evidence="2 3" key="1">
    <citation type="journal article" date="2012" name="PLoS ONE">
        <title>Genomic Analysis of Pseudomonas putida Phage tf with Localized Single-Strand DNA Interruptions.</title>
        <authorList>
            <person name="Glukhov A.S."/>
            <person name="Krutilina A.I."/>
            <person name="Shlyapnikov M.G."/>
            <person name="Severinov K."/>
            <person name="Lavysh D."/>
            <person name="Kochetkov V.V."/>
            <person name="McGrath J.W."/>
            <person name="de Leeuwe C."/>
            <person name="Shaburova O.V."/>
            <person name="Krylov V.N."/>
            <person name="Akulenko N.V."/>
            <person name="Kulakov L.A."/>
        </authorList>
    </citation>
    <scope>NUCLEOTIDE SEQUENCE [LARGE SCALE GENOMIC DNA]</scope>
</reference>
<evidence type="ECO:0000313" key="3">
    <source>
        <dbReference type="Proteomes" id="UP000002867"/>
    </source>
</evidence>
<protein>
    <submittedName>
        <fullName evidence="2">Uncharacterized protein</fullName>
    </submittedName>
</protein>
<evidence type="ECO:0000313" key="2">
    <source>
        <dbReference type="EMBL" id="CCE60818.1"/>
    </source>
</evidence>
<keyword evidence="3" id="KW-1185">Reference proteome</keyword>
<name>I2FLT4_9CAUD</name>
<dbReference type="GeneID" id="12979175"/>
<accession>I2FLT4</accession>
<organism evidence="2 3">
    <name type="scientific">Pseudomonas phage tf</name>
    <dbReference type="NCBI Taxonomy" id="1114179"/>
    <lineage>
        <taxon>Viruses</taxon>
        <taxon>Duplodnaviria</taxon>
        <taxon>Heunggongvirae</taxon>
        <taxon>Uroviricota</taxon>
        <taxon>Caudoviricetes</taxon>
        <taxon>Krylovvirus</taxon>
        <taxon>Krylovvirus tf</taxon>
    </lineage>
</organism>
<sequence>MSNQAGVDVSLKVDAEDNLIRTDRQDVSTFLEDNRIERQSGENDQRDKSARKFASVPVIVLQQLKDQHGIDYNLFGKCPEHTGRFLAWLNENPYFRTSEATLGKANRYVR</sequence>
<dbReference type="RefSeq" id="YP_006382523.1">
    <property type="nucleotide sequence ID" value="NC_017971.2"/>
</dbReference>
<feature type="region of interest" description="Disordered" evidence="1">
    <location>
        <begin position="31"/>
        <end position="50"/>
    </location>
</feature>
<dbReference type="EMBL" id="HE611333">
    <property type="protein sequence ID" value="CCE60818.1"/>
    <property type="molecule type" value="Genomic_DNA"/>
</dbReference>